<evidence type="ECO:0000313" key="2">
    <source>
        <dbReference type="EMBL" id="OEU14253.1"/>
    </source>
</evidence>
<dbReference type="KEGG" id="fcy:FRACYDRAFT_240787"/>
<organism evidence="2 3">
    <name type="scientific">Fragilariopsis cylindrus CCMP1102</name>
    <dbReference type="NCBI Taxonomy" id="635003"/>
    <lineage>
        <taxon>Eukaryota</taxon>
        <taxon>Sar</taxon>
        <taxon>Stramenopiles</taxon>
        <taxon>Ochrophyta</taxon>
        <taxon>Bacillariophyta</taxon>
        <taxon>Bacillariophyceae</taxon>
        <taxon>Bacillariophycidae</taxon>
        <taxon>Bacillariales</taxon>
        <taxon>Bacillariaceae</taxon>
        <taxon>Fragilariopsis</taxon>
    </lineage>
</organism>
<dbReference type="EMBL" id="KV784360">
    <property type="protein sequence ID" value="OEU14253.1"/>
    <property type="molecule type" value="Genomic_DNA"/>
</dbReference>
<sequence length="903" mass="101290">MSGMARAAGGNKNFGTQHRAAHPNNVYHPNHPRNTGRENAFEAVAASIRRNSNNATNDVESTSTRAAGISDGTSSNDRLGRRCYDSVTQMFGEGTNKYFNTLEYDDIKGGKVVHFFKQYMELLIKNFIPLGWYKDNGWHQVDPSRLGVTTILNYFGSLLALLKADHPEHPYLIGEASKQVWWVTMRANLKKGYDEKVFLGDGEIWDASTRCLYPKIPSMVLRADDAIDFIEKIDLYSICVSIMKSSTLSNSNYVDRSKLCHSTYSMGRSSEVEQMRFSEMVWDPLVQVIDIGWREPKTKNSYGMSHMNYHDPDLYEIDNEHAMACAFIEDNRMLCREVDDDKRDYIFYRCQENGRSYAGTQQTATIRKHLPPKTPKKIVMQYTGKSPRKGTMTMCIVHRDITLVQTAARSGHKIGGNMQTYIDFGGVGLTLPAGMCLNDYPDVLGKPKHCCFDGIPLGDDQFINGVIDGLLPSNLEDFKQGERLRPWLRGLAATVIMSYNHMFIKYGPVDLVVHRMESVFRSINGLSIKKLEDWSTSIRLHFIQSNECGIRLKDNASASLIVEALNRNTESTVRMQSKNNSLNAALNKANEKISALERAVVRKDELLAKKDKEKQQQDNEMQKLKQPTTVVNSRRLTLSPQSSQLSDMSSPTSSSTTTPTSSKGSDDSSILAVYEYNNNSNNNNEMEKMVQDELRDSPFAEIPLTGFQLANVLTGLKKQNKMARFVDNNGMFFDTNGYFDGIGNEKSKYTASLELAFVSCTAEQLKRLRDTDDNMNSVDRWSLCSAIQEQALVKMIKLTNPTITKGEIKKSKFKAAINGLGTRVIAYKKKKHNIKSKASESPLYYLLNPDKTKKKRTNESFFSAIPDSSKKRQNTAARATAAASANALATIGVPNDGIGQFGI</sequence>
<feature type="region of interest" description="Disordered" evidence="1">
    <location>
        <begin position="52"/>
        <end position="73"/>
    </location>
</feature>
<protein>
    <submittedName>
        <fullName evidence="2">Uncharacterized protein</fullName>
    </submittedName>
</protein>
<dbReference type="Proteomes" id="UP000095751">
    <property type="component" value="Unassembled WGS sequence"/>
</dbReference>
<name>A0A1E7F8U4_9STRA</name>
<gene>
    <name evidence="2" type="ORF">FRACYDRAFT_240787</name>
</gene>
<feature type="compositionally biased region" description="Low complexity" evidence="1">
    <location>
        <begin position="639"/>
        <end position="669"/>
    </location>
</feature>
<evidence type="ECO:0000313" key="3">
    <source>
        <dbReference type="Proteomes" id="UP000095751"/>
    </source>
</evidence>
<dbReference type="AlphaFoldDB" id="A0A1E7F8U4"/>
<evidence type="ECO:0000256" key="1">
    <source>
        <dbReference type="SAM" id="MobiDB-lite"/>
    </source>
</evidence>
<feature type="region of interest" description="Disordered" evidence="1">
    <location>
        <begin position="607"/>
        <end position="669"/>
    </location>
</feature>
<feature type="compositionally biased region" description="Polar residues" evidence="1">
    <location>
        <begin position="625"/>
        <end position="638"/>
    </location>
</feature>
<accession>A0A1E7F8U4</accession>
<feature type="compositionally biased region" description="Basic and acidic residues" evidence="1">
    <location>
        <begin position="607"/>
        <end position="623"/>
    </location>
</feature>
<dbReference type="InParanoid" id="A0A1E7F8U4"/>
<keyword evidence="3" id="KW-1185">Reference proteome</keyword>
<feature type="region of interest" description="Disordered" evidence="1">
    <location>
        <begin position="1"/>
        <end position="36"/>
    </location>
</feature>
<reference evidence="2 3" key="1">
    <citation type="submission" date="2016-09" db="EMBL/GenBank/DDBJ databases">
        <title>Extensive genetic diversity and differential bi-allelic expression allows diatom success in the polar Southern Ocean.</title>
        <authorList>
            <consortium name="DOE Joint Genome Institute"/>
            <person name="Mock T."/>
            <person name="Otillar R.P."/>
            <person name="Strauss J."/>
            <person name="Dupont C."/>
            <person name="Frickenhaus S."/>
            <person name="Maumus F."/>
            <person name="Mcmullan M."/>
            <person name="Sanges R."/>
            <person name="Schmutz J."/>
            <person name="Toseland A."/>
            <person name="Valas R."/>
            <person name="Veluchamy A."/>
            <person name="Ward B.J."/>
            <person name="Allen A."/>
            <person name="Barry K."/>
            <person name="Falciatore A."/>
            <person name="Ferrante M."/>
            <person name="Fortunato A.E."/>
            <person name="Gloeckner G."/>
            <person name="Gruber A."/>
            <person name="Hipkin R."/>
            <person name="Janech M."/>
            <person name="Kroth P."/>
            <person name="Leese F."/>
            <person name="Lindquist E."/>
            <person name="Lyon B.R."/>
            <person name="Martin J."/>
            <person name="Mayer C."/>
            <person name="Parker M."/>
            <person name="Quesneville H."/>
            <person name="Raymond J."/>
            <person name="Uhlig C."/>
            <person name="Valentin K.U."/>
            <person name="Worden A.Z."/>
            <person name="Armbrust E.V."/>
            <person name="Bowler C."/>
            <person name="Green B."/>
            <person name="Moulton V."/>
            <person name="Van Oosterhout C."/>
            <person name="Grigoriev I."/>
        </authorList>
    </citation>
    <scope>NUCLEOTIDE SEQUENCE [LARGE SCALE GENOMIC DNA]</scope>
    <source>
        <strain evidence="2 3">CCMP1102</strain>
    </source>
</reference>
<proteinExistence type="predicted"/>